<feature type="domain" description="Methyltransferase" evidence="2">
    <location>
        <begin position="44"/>
        <end position="140"/>
    </location>
</feature>
<dbReference type="InterPro" id="IPR029063">
    <property type="entry name" value="SAM-dependent_MTases_sf"/>
</dbReference>
<dbReference type="PANTHER" id="PTHR43591">
    <property type="entry name" value="METHYLTRANSFERASE"/>
    <property type="match status" value="1"/>
</dbReference>
<evidence type="ECO:0000256" key="1">
    <source>
        <dbReference type="SAM" id="Coils"/>
    </source>
</evidence>
<dbReference type="AlphaFoldDB" id="X1VD76"/>
<dbReference type="CDD" id="cd02440">
    <property type="entry name" value="AdoMet_MTases"/>
    <property type="match status" value="1"/>
</dbReference>
<comment type="caution">
    <text evidence="3">The sequence shown here is derived from an EMBL/GenBank/DDBJ whole genome shotgun (WGS) entry which is preliminary data.</text>
</comment>
<keyword evidence="1" id="KW-0175">Coiled coil</keyword>
<dbReference type="Pfam" id="PF13649">
    <property type="entry name" value="Methyltransf_25"/>
    <property type="match status" value="1"/>
</dbReference>
<name>X1VD76_9ZZZZ</name>
<dbReference type="Gene3D" id="3.40.50.150">
    <property type="entry name" value="Vaccinia Virus protein VP39"/>
    <property type="match status" value="1"/>
</dbReference>
<dbReference type="SUPFAM" id="SSF53335">
    <property type="entry name" value="S-adenosyl-L-methionine-dependent methyltransferases"/>
    <property type="match status" value="1"/>
</dbReference>
<evidence type="ECO:0000259" key="2">
    <source>
        <dbReference type="Pfam" id="PF13649"/>
    </source>
</evidence>
<gene>
    <name evidence="3" type="ORF">S12H4_42648</name>
</gene>
<evidence type="ECO:0000313" key="3">
    <source>
        <dbReference type="EMBL" id="GAJ15382.1"/>
    </source>
</evidence>
<protein>
    <recommendedName>
        <fullName evidence="2">Methyltransferase domain-containing protein</fullName>
    </recommendedName>
</protein>
<sequence>MKQWYESLFENYGKKYDNENFTQGTMGECDFIEKEIDFNKSLKIIDVGCGTGRHSIELAKRGYKVTGIDLSESQLERAKEKAKAQNLQIDFQKHDARNLSFKNEFDLAIMLCEGAFPLMETDEMNYEILKNAARLLKDSGKLIFTTLNGLFPLYHSVEEFCASTTKEGNTTYRSTTF</sequence>
<accession>X1VD76</accession>
<feature type="coiled-coil region" evidence="1">
    <location>
        <begin position="68"/>
        <end position="95"/>
    </location>
</feature>
<dbReference type="EMBL" id="BARW01026118">
    <property type="protein sequence ID" value="GAJ15382.1"/>
    <property type="molecule type" value="Genomic_DNA"/>
</dbReference>
<reference evidence="3" key="1">
    <citation type="journal article" date="2014" name="Front. Microbiol.">
        <title>High frequency of phylogenetically diverse reductive dehalogenase-homologous genes in deep subseafloor sedimentary metagenomes.</title>
        <authorList>
            <person name="Kawai M."/>
            <person name="Futagami T."/>
            <person name="Toyoda A."/>
            <person name="Takaki Y."/>
            <person name="Nishi S."/>
            <person name="Hori S."/>
            <person name="Arai W."/>
            <person name="Tsubouchi T."/>
            <person name="Morono Y."/>
            <person name="Uchiyama I."/>
            <person name="Ito T."/>
            <person name="Fujiyama A."/>
            <person name="Inagaki F."/>
            <person name="Takami H."/>
        </authorList>
    </citation>
    <scope>NUCLEOTIDE SEQUENCE</scope>
    <source>
        <strain evidence="3">Expedition CK06-06</strain>
    </source>
</reference>
<dbReference type="InterPro" id="IPR041698">
    <property type="entry name" value="Methyltransf_25"/>
</dbReference>
<proteinExistence type="predicted"/>
<organism evidence="3">
    <name type="scientific">marine sediment metagenome</name>
    <dbReference type="NCBI Taxonomy" id="412755"/>
    <lineage>
        <taxon>unclassified sequences</taxon>
        <taxon>metagenomes</taxon>
        <taxon>ecological metagenomes</taxon>
    </lineage>
</organism>